<accession>A0A0B7ALW9</accession>
<reference evidence="1" key="1">
    <citation type="submission" date="2014-12" db="EMBL/GenBank/DDBJ databases">
        <title>Insight into the proteome of Arion vulgaris.</title>
        <authorList>
            <person name="Aradska J."/>
            <person name="Bulat T."/>
            <person name="Smidak R."/>
            <person name="Sarate P."/>
            <person name="Gangsoo J."/>
            <person name="Sialana F."/>
            <person name="Bilban M."/>
            <person name="Lubec G."/>
        </authorList>
    </citation>
    <scope>NUCLEOTIDE SEQUENCE</scope>
    <source>
        <tissue evidence="1">Skin</tissue>
    </source>
</reference>
<gene>
    <name evidence="1" type="primary">ORF123451</name>
</gene>
<dbReference type="AlphaFoldDB" id="A0A0B7ALW9"/>
<sequence>MSADSFMMYRNIERLHGFSGLKMEHFSPNRHNPHQWNCDMYSSYSSLLCSDTLHEIAIVDHTSSRSLTMNSDVVR</sequence>
<protein>
    <submittedName>
        <fullName evidence="1">Uncharacterized protein</fullName>
    </submittedName>
</protein>
<dbReference type="EMBL" id="HACG01034060">
    <property type="protein sequence ID" value="CEK80925.1"/>
    <property type="molecule type" value="Transcribed_RNA"/>
</dbReference>
<proteinExistence type="predicted"/>
<feature type="non-terminal residue" evidence="1">
    <location>
        <position position="75"/>
    </location>
</feature>
<organism evidence="1">
    <name type="scientific">Arion vulgaris</name>
    <dbReference type="NCBI Taxonomy" id="1028688"/>
    <lineage>
        <taxon>Eukaryota</taxon>
        <taxon>Metazoa</taxon>
        <taxon>Spiralia</taxon>
        <taxon>Lophotrochozoa</taxon>
        <taxon>Mollusca</taxon>
        <taxon>Gastropoda</taxon>
        <taxon>Heterobranchia</taxon>
        <taxon>Euthyneura</taxon>
        <taxon>Panpulmonata</taxon>
        <taxon>Eupulmonata</taxon>
        <taxon>Stylommatophora</taxon>
        <taxon>Helicina</taxon>
        <taxon>Arionoidea</taxon>
        <taxon>Arionidae</taxon>
        <taxon>Arion</taxon>
    </lineage>
</organism>
<evidence type="ECO:0000313" key="1">
    <source>
        <dbReference type="EMBL" id="CEK80925.1"/>
    </source>
</evidence>
<name>A0A0B7ALW9_9EUPU</name>